<evidence type="ECO:0000313" key="1">
    <source>
        <dbReference type="EMBL" id="SDQ79099.1"/>
    </source>
</evidence>
<accession>A0ABY0TLF7</accession>
<proteinExistence type="predicted"/>
<dbReference type="EMBL" id="FNKY01000001">
    <property type="protein sequence ID" value="SDQ79099.1"/>
    <property type="molecule type" value="Genomic_DNA"/>
</dbReference>
<name>A0ABY0TLF7_9PROT</name>
<gene>
    <name evidence="1" type="ORF">SAMN05216402_2298</name>
</gene>
<dbReference type="Proteomes" id="UP000183471">
    <property type="component" value="Unassembled WGS sequence"/>
</dbReference>
<comment type="caution">
    <text evidence="1">The sequence shown here is derived from an EMBL/GenBank/DDBJ whole genome shotgun (WGS) entry which is preliminary data.</text>
</comment>
<keyword evidence="2" id="KW-1185">Reference proteome</keyword>
<organism evidence="1 2">
    <name type="scientific">Nitrosospira multiformis</name>
    <dbReference type="NCBI Taxonomy" id="1231"/>
    <lineage>
        <taxon>Bacteria</taxon>
        <taxon>Pseudomonadati</taxon>
        <taxon>Pseudomonadota</taxon>
        <taxon>Betaproteobacteria</taxon>
        <taxon>Nitrosomonadales</taxon>
        <taxon>Nitrosomonadaceae</taxon>
        <taxon>Nitrosospira</taxon>
    </lineage>
</organism>
<reference evidence="1 2" key="1">
    <citation type="submission" date="2016-10" db="EMBL/GenBank/DDBJ databases">
        <authorList>
            <person name="Varghese N."/>
            <person name="Submissions S."/>
        </authorList>
    </citation>
    <scope>NUCLEOTIDE SEQUENCE [LARGE SCALE GENOMIC DNA]</scope>
    <source>
        <strain evidence="1 2">Nl1</strain>
    </source>
</reference>
<evidence type="ECO:0000313" key="2">
    <source>
        <dbReference type="Proteomes" id="UP000183471"/>
    </source>
</evidence>
<protein>
    <submittedName>
        <fullName evidence="1">Uncharacterized protein</fullName>
    </submittedName>
</protein>
<sequence>MSFVVMAVRDAVHADLPTHRIITATICAGKLMRGTAGLS</sequence>